<evidence type="ECO:0000256" key="3">
    <source>
        <dbReference type="ARBA" id="ARBA00022525"/>
    </source>
</evidence>
<keyword evidence="3" id="KW-0964">Secreted</keyword>
<dbReference type="RefSeq" id="WP_060550897.1">
    <property type="nucleotide sequence ID" value="NZ_CP009623.1"/>
</dbReference>
<protein>
    <submittedName>
        <fullName evidence="6">Uncharacterized protein</fullName>
    </submittedName>
</protein>
<dbReference type="SUPFAM" id="SSF49401">
    <property type="entry name" value="Bacterial adhesins"/>
    <property type="match status" value="1"/>
</dbReference>
<dbReference type="Proteomes" id="UP000195208">
    <property type="component" value="Unassembled WGS sequence"/>
</dbReference>
<comment type="caution">
    <text evidence="6">The sequence shown here is derived from an EMBL/GenBank/DDBJ whole genome shotgun (WGS) entry which is preliminary data.</text>
</comment>
<evidence type="ECO:0000313" key="7">
    <source>
        <dbReference type="Proteomes" id="UP000195208"/>
    </source>
</evidence>
<evidence type="ECO:0000256" key="4">
    <source>
        <dbReference type="ARBA" id="ARBA00022729"/>
    </source>
</evidence>
<reference evidence="6 7" key="1">
    <citation type="submission" date="2017-04" db="EMBL/GenBank/DDBJ databases">
        <title>Staphylococcus agnetis, a potential pathogen in the broiler production.</title>
        <authorList>
            <person name="Poulsen L."/>
        </authorList>
    </citation>
    <scope>NUCLEOTIDE SEQUENCE [LARGE SCALE GENOMIC DNA]</scope>
    <source>
        <strain evidence="6 7">723_310714_2_2_spleen</strain>
    </source>
</reference>
<keyword evidence="7" id="KW-1185">Reference proteome</keyword>
<dbReference type="EMBL" id="NEFX01000001">
    <property type="protein sequence ID" value="OTW32280.1"/>
    <property type="molecule type" value="Genomic_DNA"/>
</dbReference>
<sequence>MLQFSKFVINFIREDRIEKVYSFNIYFYFIYTAFTNGKCVLAQDLTQSLVDDIKVSKQDGSTGEFRYRDRAKITVNFSQKNTQKIQSGDTISIELPKELVGFPTDFELKVLMAKFQGIVLFKMEKLFDV</sequence>
<evidence type="ECO:0000256" key="1">
    <source>
        <dbReference type="ARBA" id="ARBA00004191"/>
    </source>
</evidence>
<dbReference type="Gene3D" id="2.60.40.1280">
    <property type="match status" value="1"/>
</dbReference>
<comment type="subcellular location">
    <subcellularLocation>
        <location evidence="1">Secreted</location>
        <location evidence="1">Cell wall</location>
    </subcellularLocation>
</comment>
<name>A0ABX3Z5Q6_9STAP</name>
<gene>
    <name evidence="6" type="ORF">B9M88_00975</name>
</gene>
<proteinExistence type="predicted"/>
<dbReference type="InterPro" id="IPR011252">
    <property type="entry name" value="Fibrogen-bd_dom1"/>
</dbReference>
<keyword evidence="4" id="KW-0732">Signal</keyword>
<keyword evidence="2" id="KW-0134">Cell wall</keyword>
<accession>A0ABX3Z5Q6</accession>
<keyword evidence="5" id="KW-0572">Peptidoglycan-anchor</keyword>
<evidence type="ECO:0000256" key="5">
    <source>
        <dbReference type="ARBA" id="ARBA00023088"/>
    </source>
</evidence>
<evidence type="ECO:0000256" key="2">
    <source>
        <dbReference type="ARBA" id="ARBA00022512"/>
    </source>
</evidence>
<dbReference type="InterPro" id="IPR008966">
    <property type="entry name" value="Adhesion_dom_sf"/>
</dbReference>
<evidence type="ECO:0000313" key="6">
    <source>
        <dbReference type="EMBL" id="OTW32280.1"/>
    </source>
</evidence>
<organism evidence="6 7">
    <name type="scientific">Staphylococcus agnetis</name>
    <dbReference type="NCBI Taxonomy" id="985762"/>
    <lineage>
        <taxon>Bacteria</taxon>
        <taxon>Bacillati</taxon>
        <taxon>Bacillota</taxon>
        <taxon>Bacilli</taxon>
        <taxon>Bacillales</taxon>
        <taxon>Staphylococcaceae</taxon>
        <taxon>Staphylococcus</taxon>
    </lineage>
</organism>